<name>A0A1I4P1G3_9BURK</name>
<dbReference type="AlphaFoldDB" id="A0A1I4P1G3"/>
<feature type="compositionally biased region" description="Low complexity" evidence="1">
    <location>
        <begin position="12"/>
        <end position="29"/>
    </location>
</feature>
<dbReference type="RefSeq" id="WP_245774289.1">
    <property type="nucleotide sequence ID" value="NZ_FOTW01000015.1"/>
</dbReference>
<reference evidence="2 3" key="1">
    <citation type="submission" date="2016-10" db="EMBL/GenBank/DDBJ databases">
        <authorList>
            <person name="de Groot N.N."/>
        </authorList>
    </citation>
    <scope>NUCLEOTIDE SEQUENCE [LARGE SCALE GENOMIC DNA]</scope>
    <source>
        <strain evidence="2 3">ATCC 43154</strain>
    </source>
</reference>
<accession>A0A1I4P1G3</accession>
<organism evidence="2 3">
    <name type="scientific">Rugamonas rubra</name>
    <dbReference type="NCBI Taxonomy" id="758825"/>
    <lineage>
        <taxon>Bacteria</taxon>
        <taxon>Pseudomonadati</taxon>
        <taxon>Pseudomonadota</taxon>
        <taxon>Betaproteobacteria</taxon>
        <taxon>Burkholderiales</taxon>
        <taxon>Oxalobacteraceae</taxon>
        <taxon>Telluria group</taxon>
        <taxon>Rugamonas</taxon>
    </lineage>
</organism>
<feature type="compositionally biased region" description="Acidic residues" evidence="1">
    <location>
        <begin position="1"/>
        <end position="11"/>
    </location>
</feature>
<evidence type="ECO:0000313" key="2">
    <source>
        <dbReference type="EMBL" id="SFM21486.1"/>
    </source>
</evidence>
<gene>
    <name evidence="2" type="ORF">SAMN02982985_03201</name>
</gene>
<feature type="region of interest" description="Disordered" evidence="1">
    <location>
        <begin position="1"/>
        <end position="66"/>
    </location>
</feature>
<proteinExistence type="predicted"/>
<dbReference type="STRING" id="758825.SAMN02982985_03201"/>
<evidence type="ECO:0000256" key="1">
    <source>
        <dbReference type="SAM" id="MobiDB-lite"/>
    </source>
</evidence>
<keyword evidence="3" id="KW-1185">Reference proteome</keyword>
<sequence>MSSDPDSDSDSDSGAAAPAAPGTAAAATAAPPPAPLAPHAAAAPPPAPEGDADPTRDLKSYLSRGENPSMAEVIERLHERGVHSGLGAFSPPGTRPPLIGLAVPEDFVLPKGYVRHHQATDDGQRIEAILMFAPDFQLVGADQQAIAMPADRVVPPELAPPGLPIRRITLPAPVPTANAGR</sequence>
<dbReference type="EMBL" id="FOTW01000015">
    <property type="protein sequence ID" value="SFM21486.1"/>
    <property type="molecule type" value="Genomic_DNA"/>
</dbReference>
<evidence type="ECO:0000313" key="3">
    <source>
        <dbReference type="Proteomes" id="UP000199470"/>
    </source>
</evidence>
<protein>
    <submittedName>
        <fullName evidence="2">Uncharacterized protein</fullName>
    </submittedName>
</protein>
<dbReference type="Proteomes" id="UP000199470">
    <property type="component" value="Unassembled WGS sequence"/>
</dbReference>